<dbReference type="AlphaFoldDB" id="A0A0K2UZL9"/>
<protein>
    <submittedName>
        <fullName evidence="1">Uncharacterized protein</fullName>
    </submittedName>
</protein>
<organism evidence="1">
    <name type="scientific">Lepeophtheirus salmonis</name>
    <name type="common">Salmon louse</name>
    <name type="synonym">Caligus salmonis</name>
    <dbReference type="NCBI Taxonomy" id="72036"/>
    <lineage>
        <taxon>Eukaryota</taxon>
        <taxon>Metazoa</taxon>
        <taxon>Ecdysozoa</taxon>
        <taxon>Arthropoda</taxon>
        <taxon>Crustacea</taxon>
        <taxon>Multicrustacea</taxon>
        <taxon>Hexanauplia</taxon>
        <taxon>Copepoda</taxon>
        <taxon>Siphonostomatoida</taxon>
        <taxon>Caligidae</taxon>
        <taxon>Lepeophtheirus</taxon>
    </lineage>
</organism>
<proteinExistence type="predicted"/>
<accession>A0A0K2UZL9</accession>
<reference evidence="1" key="1">
    <citation type="submission" date="2014-05" db="EMBL/GenBank/DDBJ databases">
        <authorList>
            <person name="Chronopoulou M."/>
        </authorList>
    </citation>
    <scope>NUCLEOTIDE SEQUENCE</scope>
    <source>
        <tissue evidence="1">Whole organism</tissue>
    </source>
</reference>
<dbReference type="EMBL" id="HACA01026328">
    <property type="protein sequence ID" value="CDW43689.1"/>
    <property type="molecule type" value="Transcribed_RNA"/>
</dbReference>
<name>A0A0K2UZL9_LEPSM</name>
<evidence type="ECO:0000313" key="1">
    <source>
        <dbReference type="EMBL" id="CDW43689.1"/>
    </source>
</evidence>
<sequence>IRRSSPPNDCPTRSRQTKGRLIHSLLTNNGRYIQNIWSVLCNSRILTTKIKCSRVTAT</sequence>
<feature type="non-terminal residue" evidence="1">
    <location>
        <position position="1"/>
    </location>
</feature>